<keyword evidence="1" id="KW-0732">Signal</keyword>
<feature type="chain" id="PRO_5043361932" description="Ecp2 effector protein domain-containing protein" evidence="1">
    <location>
        <begin position="18"/>
        <end position="115"/>
    </location>
</feature>
<evidence type="ECO:0000313" key="2">
    <source>
        <dbReference type="EMBL" id="KAK4449819.1"/>
    </source>
</evidence>
<keyword evidence="3" id="KW-1185">Reference proteome</keyword>
<dbReference type="EMBL" id="MU865935">
    <property type="protein sequence ID" value="KAK4449819.1"/>
    <property type="molecule type" value="Genomic_DNA"/>
</dbReference>
<proteinExistence type="predicted"/>
<evidence type="ECO:0000256" key="1">
    <source>
        <dbReference type="SAM" id="SignalP"/>
    </source>
</evidence>
<dbReference type="AlphaFoldDB" id="A0AAV9GP73"/>
<evidence type="ECO:0008006" key="4">
    <source>
        <dbReference type="Google" id="ProtNLM"/>
    </source>
</evidence>
<comment type="caution">
    <text evidence="2">The sequence shown here is derived from an EMBL/GenBank/DDBJ whole genome shotgun (WGS) entry which is preliminary data.</text>
</comment>
<dbReference type="Proteomes" id="UP001321760">
    <property type="component" value="Unassembled WGS sequence"/>
</dbReference>
<reference evidence="2" key="1">
    <citation type="journal article" date="2023" name="Mol. Phylogenet. Evol.">
        <title>Genome-scale phylogeny and comparative genomics of the fungal order Sordariales.</title>
        <authorList>
            <person name="Hensen N."/>
            <person name="Bonometti L."/>
            <person name="Westerberg I."/>
            <person name="Brannstrom I.O."/>
            <person name="Guillou S."/>
            <person name="Cros-Aarteil S."/>
            <person name="Calhoun S."/>
            <person name="Haridas S."/>
            <person name="Kuo A."/>
            <person name="Mondo S."/>
            <person name="Pangilinan J."/>
            <person name="Riley R."/>
            <person name="LaButti K."/>
            <person name="Andreopoulos B."/>
            <person name="Lipzen A."/>
            <person name="Chen C."/>
            <person name="Yan M."/>
            <person name="Daum C."/>
            <person name="Ng V."/>
            <person name="Clum A."/>
            <person name="Steindorff A."/>
            <person name="Ohm R.A."/>
            <person name="Martin F."/>
            <person name="Silar P."/>
            <person name="Natvig D.O."/>
            <person name="Lalanne C."/>
            <person name="Gautier V."/>
            <person name="Ament-Velasquez S.L."/>
            <person name="Kruys A."/>
            <person name="Hutchinson M.I."/>
            <person name="Powell A.J."/>
            <person name="Barry K."/>
            <person name="Miller A.N."/>
            <person name="Grigoriev I.V."/>
            <person name="Debuchy R."/>
            <person name="Gladieux P."/>
            <person name="Hiltunen Thoren M."/>
            <person name="Johannesson H."/>
        </authorList>
    </citation>
    <scope>NUCLEOTIDE SEQUENCE</scope>
    <source>
        <strain evidence="2">PSN243</strain>
    </source>
</reference>
<accession>A0AAV9GP73</accession>
<evidence type="ECO:0000313" key="3">
    <source>
        <dbReference type="Proteomes" id="UP001321760"/>
    </source>
</evidence>
<reference evidence="2" key="2">
    <citation type="submission" date="2023-05" db="EMBL/GenBank/DDBJ databases">
        <authorList>
            <consortium name="Lawrence Berkeley National Laboratory"/>
            <person name="Steindorff A."/>
            <person name="Hensen N."/>
            <person name="Bonometti L."/>
            <person name="Westerberg I."/>
            <person name="Brannstrom I.O."/>
            <person name="Guillou S."/>
            <person name="Cros-Aarteil S."/>
            <person name="Calhoun S."/>
            <person name="Haridas S."/>
            <person name="Kuo A."/>
            <person name="Mondo S."/>
            <person name="Pangilinan J."/>
            <person name="Riley R."/>
            <person name="Labutti K."/>
            <person name="Andreopoulos B."/>
            <person name="Lipzen A."/>
            <person name="Chen C."/>
            <person name="Yanf M."/>
            <person name="Daum C."/>
            <person name="Ng V."/>
            <person name="Clum A."/>
            <person name="Ohm R."/>
            <person name="Martin F."/>
            <person name="Silar P."/>
            <person name="Natvig D."/>
            <person name="Lalanne C."/>
            <person name="Gautier V."/>
            <person name="Ament-Velasquez S.L."/>
            <person name="Kruys A."/>
            <person name="Hutchinson M.I."/>
            <person name="Powell A.J."/>
            <person name="Barry K."/>
            <person name="Miller A.N."/>
            <person name="Grigoriev I.V."/>
            <person name="Debuchy R."/>
            <person name="Gladieux P."/>
            <person name="Thoren M.H."/>
            <person name="Johannesson H."/>
        </authorList>
    </citation>
    <scope>NUCLEOTIDE SEQUENCE</scope>
    <source>
        <strain evidence="2">PSN243</strain>
    </source>
</reference>
<name>A0AAV9GP73_9PEZI</name>
<feature type="signal peptide" evidence="1">
    <location>
        <begin position="1"/>
        <end position="17"/>
    </location>
</feature>
<organism evidence="2 3">
    <name type="scientific">Podospora aff. communis PSN243</name>
    <dbReference type="NCBI Taxonomy" id="3040156"/>
    <lineage>
        <taxon>Eukaryota</taxon>
        <taxon>Fungi</taxon>
        <taxon>Dikarya</taxon>
        <taxon>Ascomycota</taxon>
        <taxon>Pezizomycotina</taxon>
        <taxon>Sordariomycetes</taxon>
        <taxon>Sordariomycetidae</taxon>
        <taxon>Sordariales</taxon>
        <taxon>Podosporaceae</taxon>
        <taxon>Podospora</taxon>
    </lineage>
</organism>
<gene>
    <name evidence="2" type="ORF">QBC34DRAFT_379880</name>
</gene>
<protein>
    <recommendedName>
        <fullName evidence="4">Ecp2 effector protein domain-containing protein</fullName>
    </recommendedName>
</protein>
<sequence>MRLNTLLAPMLAVTAAADRVWVDAVRTPDSVSAPRSVWYNDFDSTWRVSFSPGCRVPGVTNIGELCVDWRNRRARFFAFGAKRCMKPAAGGKYHEYAGQASYPFTEWWYEVTCGW</sequence>